<dbReference type="Proteomes" id="UP001175211">
    <property type="component" value="Unassembled WGS sequence"/>
</dbReference>
<reference evidence="1" key="1">
    <citation type="submission" date="2023-06" db="EMBL/GenBank/DDBJ databases">
        <authorList>
            <consortium name="Lawrence Berkeley National Laboratory"/>
            <person name="Ahrendt S."/>
            <person name="Sahu N."/>
            <person name="Indic B."/>
            <person name="Wong-Bajracharya J."/>
            <person name="Merenyi Z."/>
            <person name="Ke H.-M."/>
            <person name="Monk M."/>
            <person name="Kocsube S."/>
            <person name="Drula E."/>
            <person name="Lipzen A."/>
            <person name="Balint B."/>
            <person name="Henrissat B."/>
            <person name="Andreopoulos B."/>
            <person name="Martin F.M."/>
            <person name="Harder C.B."/>
            <person name="Rigling D."/>
            <person name="Ford K.L."/>
            <person name="Foster G.D."/>
            <person name="Pangilinan J."/>
            <person name="Papanicolaou A."/>
            <person name="Barry K."/>
            <person name="LaButti K."/>
            <person name="Viragh M."/>
            <person name="Koriabine M."/>
            <person name="Yan M."/>
            <person name="Riley R."/>
            <person name="Champramary S."/>
            <person name="Plett K.L."/>
            <person name="Tsai I.J."/>
            <person name="Slot J."/>
            <person name="Sipos G."/>
            <person name="Plett J."/>
            <person name="Nagy L.G."/>
            <person name="Grigoriev I.V."/>
        </authorList>
    </citation>
    <scope>NUCLEOTIDE SEQUENCE</scope>
    <source>
        <strain evidence="1">CCBAS 213</strain>
    </source>
</reference>
<accession>A0AA39J6U9</accession>
<gene>
    <name evidence="1" type="ORF">EV420DRAFT_1281171</name>
</gene>
<evidence type="ECO:0000313" key="1">
    <source>
        <dbReference type="EMBL" id="KAK0436331.1"/>
    </source>
</evidence>
<feature type="non-terminal residue" evidence="1">
    <location>
        <position position="1"/>
    </location>
</feature>
<evidence type="ECO:0000313" key="2">
    <source>
        <dbReference type="Proteomes" id="UP001175211"/>
    </source>
</evidence>
<comment type="caution">
    <text evidence="1">The sequence shown here is derived from an EMBL/GenBank/DDBJ whole genome shotgun (WGS) entry which is preliminary data.</text>
</comment>
<proteinExistence type="predicted"/>
<dbReference type="GeneID" id="85351799"/>
<protein>
    <submittedName>
        <fullName evidence="1">Uncharacterized protein</fullName>
    </submittedName>
</protein>
<name>A0AA39J6U9_ARMTA</name>
<sequence>KLASKKRPSVLNTWLDGPRSFDIAFNISDIDHFGNAMVEWWNALQPSWRQSDEGLPIPQYTGTFTPLCKGGQNGIVTVLFGLFWWGRNLEGNMSQWHKMVSDVSDTLDALLFAKESEKRRKR</sequence>
<organism evidence="1 2">
    <name type="scientific">Armillaria tabescens</name>
    <name type="common">Ringless honey mushroom</name>
    <name type="synonym">Agaricus tabescens</name>
    <dbReference type="NCBI Taxonomy" id="1929756"/>
    <lineage>
        <taxon>Eukaryota</taxon>
        <taxon>Fungi</taxon>
        <taxon>Dikarya</taxon>
        <taxon>Basidiomycota</taxon>
        <taxon>Agaricomycotina</taxon>
        <taxon>Agaricomycetes</taxon>
        <taxon>Agaricomycetidae</taxon>
        <taxon>Agaricales</taxon>
        <taxon>Marasmiineae</taxon>
        <taxon>Physalacriaceae</taxon>
        <taxon>Desarmillaria</taxon>
    </lineage>
</organism>
<dbReference type="AlphaFoldDB" id="A0AA39J6U9"/>
<dbReference type="EMBL" id="JAUEPS010000127">
    <property type="protein sequence ID" value="KAK0436331.1"/>
    <property type="molecule type" value="Genomic_DNA"/>
</dbReference>
<dbReference type="RefSeq" id="XP_060322253.1">
    <property type="nucleotide sequence ID" value="XM_060468251.1"/>
</dbReference>
<keyword evidence="2" id="KW-1185">Reference proteome</keyword>